<comment type="caution">
    <text evidence="1">The sequence shown here is derived from an EMBL/GenBank/DDBJ whole genome shotgun (WGS) entry which is preliminary data.</text>
</comment>
<keyword evidence="2" id="KW-1185">Reference proteome</keyword>
<sequence length="78" mass="8882">MLNELYVDDLINSTTDITDALQLSEDMIHILSEAGMNLHRWATNSPTLHEAWKRANMEFPGNIQCTIKNSCNNMGRCE</sequence>
<accession>A0A8X6ILE4</accession>
<dbReference type="AlphaFoldDB" id="A0A8X6ILE4"/>
<reference evidence="1" key="1">
    <citation type="submission" date="2020-07" db="EMBL/GenBank/DDBJ databases">
        <title>Multicomponent nature underlies the extraordinary mechanical properties of spider dragline silk.</title>
        <authorList>
            <person name="Kono N."/>
            <person name="Nakamura H."/>
            <person name="Mori M."/>
            <person name="Yoshida Y."/>
            <person name="Ohtoshi R."/>
            <person name="Malay A.D."/>
            <person name="Moran D.A.P."/>
            <person name="Tomita M."/>
            <person name="Numata K."/>
            <person name="Arakawa K."/>
        </authorList>
    </citation>
    <scope>NUCLEOTIDE SEQUENCE</scope>
</reference>
<proteinExistence type="predicted"/>
<name>A0A8X6ILE4_TRICU</name>
<evidence type="ECO:0000313" key="2">
    <source>
        <dbReference type="Proteomes" id="UP000887116"/>
    </source>
</evidence>
<dbReference type="EMBL" id="BMAO01026092">
    <property type="protein sequence ID" value="GFR06975.1"/>
    <property type="molecule type" value="Genomic_DNA"/>
</dbReference>
<dbReference type="OrthoDB" id="10379650at2759"/>
<organism evidence="1 2">
    <name type="scientific">Trichonephila clavata</name>
    <name type="common">Joro spider</name>
    <name type="synonym">Nephila clavata</name>
    <dbReference type="NCBI Taxonomy" id="2740835"/>
    <lineage>
        <taxon>Eukaryota</taxon>
        <taxon>Metazoa</taxon>
        <taxon>Ecdysozoa</taxon>
        <taxon>Arthropoda</taxon>
        <taxon>Chelicerata</taxon>
        <taxon>Arachnida</taxon>
        <taxon>Araneae</taxon>
        <taxon>Araneomorphae</taxon>
        <taxon>Entelegynae</taxon>
        <taxon>Araneoidea</taxon>
        <taxon>Nephilidae</taxon>
        <taxon>Trichonephila</taxon>
    </lineage>
</organism>
<dbReference type="Proteomes" id="UP000887116">
    <property type="component" value="Unassembled WGS sequence"/>
</dbReference>
<protein>
    <submittedName>
        <fullName evidence="1">Integrase_H2C2 domain-containing protein</fullName>
    </submittedName>
</protein>
<evidence type="ECO:0000313" key="1">
    <source>
        <dbReference type="EMBL" id="GFR06975.1"/>
    </source>
</evidence>
<gene>
    <name evidence="1" type="primary">AVEN_98527_1</name>
    <name evidence="1" type="ORF">TNCT_212871</name>
</gene>